<dbReference type="InterPro" id="IPR036249">
    <property type="entry name" value="Thioredoxin-like_sf"/>
</dbReference>
<reference evidence="2 3" key="1">
    <citation type="journal article" date="2013" name="Genome Announc.">
        <title>Draft Genome Sequence of Arcticibacter svalbardensis Strain MN12-7T, a Member of the Family Sphingobacteriaceae Isolated from an Arctic Soil Sample.</title>
        <authorList>
            <person name="Shivaji S."/>
            <person name="Ara S."/>
            <person name="Prasad S."/>
            <person name="Manasa B.P."/>
            <person name="Begum Z."/>
            <person name="Singh A."/>
            <person name="Kumar Pinnaka A."/>
        </authorList>
    </citation>
    <scope>NUCLEOTIDE SEQUENCE [LARGE SCALE GENOMIC DNA]</scope>
    <source>
        <strain evidence="2 3">MN12-7</strain>
    </source>
</reference>
<keyword evidence="3" id="KW-1185">Reference proteome</keyword>
<dbReference type="EMBL" id="AQPN01000039">
    <property type="protein sequence ID" value="EOR95877.1"/>
    <property type="molecule type" value="Genomic_DNA"/>
</dbReference>
<evidence type="ECO:0000313" key="3">
    <source>
        <dbReference type="Proteomes" id="UP000014174"/>
    </source>
</evidence>
<proteinExistence type="inferred from homology"/>
<dbReference type="Pfam" id="PF02630">
    <property type="entry name" value="SCO1-SenC"/>
    <property type="match status" value="1"/>
</dbReference>
<comment type="similarity">
    <text evidence="1">Belongs to the SCO1/2 family.</text>
</comment>
<gene>
    <name evidence="2" type="ORF">ADIARSV_0939</name>
</gene>
<sequence length="123" mass="14016">MAVSMGDLQKEFLNDEDVLLISHSVMPAGDSIPVLKKYAVDKNVNYGKWKLLTGSVSEIYDLGRKYYYVEEDLGINSDISVFLHTENFVLLDKQRHIRGIYTSLNISSMATLKSDIRVLQKEK</sequence>
<name>R9GVK0_9SPHI</name>
<protein>
    <submittedName>
        <fullName evidence="2">SenC</fullName>
    </submittedName>
</protein>
<accession>R9GVK0</accession>
<comment type="caution">
    <text evidence="2">The sequence shown here is derived from an EMBL/GenBank/DDBJ whole genome shotgun (WGS) entry which is preliminary data.</text>
</comment>
<organism evidence="2 3">
    <name type="scientific">Arcticibacter svalbardensis MN12-7</name>
    <dbReference type="NCBI Taxonomy" id="1150600"/>
    <lineage>
        <taxon>Bacteria</taxon>
        <taxon>Pseudomonadati</taxon>
        <taxon>Bacteroidota</taxon>
        <taxon>Sphingobacteriia</taxon>
        <taxon>Sphingobacteriales</taxon>
        <taxon>Sphingobacteriaceae</taxon>
        <taxon>Arcticibacter</taxon>
    </lineage>
</organism>
<dbReference type="Gene3D" id="3.40.30.10">
    <property type="entry name" value="Glutaredoxin"/>
    <property type="match status" value="1"/>
</dbReference>
<evidence type="ECO:0000313" key="2">
    <source>
        <dbReference type="EMBL" id="EOR95877.1"/>
    </source>
</evidence>
<dbReference type="InterPro" id="IPR003782">
    <property type="entry name" value="SCO1/SenC"/>
</dbReference>
<dbReference type="SUPFAM" id="SSF52833">
    <property type="entry name" value="Thioredoxin-like"/>
    <property type="match status" value="1"/>
</dbReference>
<dbReference type="Proteomes" id="UP000014174">
    <property type="component" value="Unassembled WGS sequence"/>
</dbReference>
<dbReference type="eggNOG" id="COG1999">
    <property type="taxonomic scope" value="Bacteria"/>
</dbReference>
<dbReference type="AlphaFoldDB" id="R9GVK0"/>
<evidence type="ECO:0000256" key="1">
    <source>
        <dbReference type="ARBA" id="ARBA00010996"/>
    </source>
</evidence>
<dbReference type="STRING" id="1150600.ADIARSV_0939"/>